<dbReference type="SUPFAM" id="SSF81923">
    <property type="entry name" value="Double Clp-N motif"/>
    <property type="match status" value="1"/>
</dbReference>
<dbReference type="CDD" id="cd00118">
    <property type="entry name" value="LysM"/>
    <property type="match status" value="1"/>
</dbReference>
<proteinExistence type="predicted"/>
<dbReference type="Gene3D" id="3.10.350.10">
    <property type="entry name" value="LysM domain"/>
    <property type="match status" value="1"/>
</dbReference>
<gene>
    <name evidence="3" type="ORF">KEG57_23485</name>
</gene>
<name>A0A9X3X6G7_9BACT</name>
<dbReference type="Pfam" id="PF01476">
    <property type="entry name" value="LysM"/>
    <property type="match status" value="1"/>
</dbReference>
<dbReference type="Proteomes" id="UP001151081">
    <property type="component" value="Unassembled WGS sequence"/>
</dbReference>
<evidence type="ECO:0000313" key="3">
    <source>
        <dbReference type="EMBL" id="MDC3983490.1"/>
    </source>
</evidence>
<dbReference type="RefSeq" id="WP_272423124.1">
    <property type="nucleotide sequence ID" value="NZ_JAGTJJ010000014.1"/>
</dbReference>
<dbReference type="InterPro" id="IPR004176">
    <property type="entry name" value="Clp_R_N"/>
</dbReference>
<evidence type="ECO:0000256" key="1">
    <source>
        <dbReference type="SAM" id="MobiDB-lite"/>
    </source>
</evidence>
<organism evidence="3 4">
    <name type="scientific">Polyangium jinanense</name>
    <dbReference type="NCBI Taxonomy" id="2829994"/>
    <lineage>
        <taxon>Bacteria</taxon>
        <taxon>Pseudomonadati</taxon>
        <taxon>Myxococcota</taxon>
        <taxon>Polyangia</taxon>
        <taxon>Polyangiales</taxon>
        <taxon>Polyangiaceae</taxon>
        <taxon>Polyangium</taxon>
    </lineage>
</organism>
<evidence type="ECO:0000259" key="2">
    <source>
        <dbReference type="PROSITE" id="PS51782"/>
    </source>
</evidence>
<dbReference type="AlphaFoldDB" id="A0A9X3X6G7"/>
<dbReference type="InterPro" id="IPR036779">
    <property type="entry name" value="LysM_dom_sf"/>
</dbReference>
<protein>
    <submittedName>
        <fullName evidence="3">LysM peptidoglycan-binding domain-containing protein</fullName>
    </submittedName>
</protein>
<evidence type="ECO:0000313" key="4">
    <source>
        <dbReference type="Proteomes" id="UP001151081"/>
    </source>
</evidence>
<keyword evidence="4" id="KW-1185">Reference proteome</keyword>
<dbReference type="Gene3D" id="1.10.1780.10">
    <property type="entry name" value="Clp, N-terminal domain"/>
    <property type="match status" value="1"/>
</dbReference>
<sequence>MIVVDIKRLIRKLSRACMTALEGAVLRTVNAKNPEVTLVHMLLALLDDVTCDLSRVVEQQGIDRAALRHALLAAEAALPGGHTGRPVFSPVLIELLQDAWTFGSIRHEYTTVRSGMILALIRRMPGRYDLATIERHVRPGADAAPDSTELPRIGATSGEAQEAARQPAPRSNLPGPREEVLYRVRAGDTLLGIAREFALDVEQVAEENRLHIHDELLPGTLVRLRVLPDVIEQNEAEAAARRLH</sequence>
<dbReference type="InterPro" id="IPR018392">
    <property type="entry name" value="LysM"/>
</dbReference>
<accession>A0A9X3X6G7</accession>
<reference evidence="3 4" key="1">
    <citation type="submission" date="2021-04" db="EMBL/GenBank/DDBJ databases">
        <title>Genome analysis of Polyangium sp.</title>
        <authorList>
            <person name="Li Y."/>
            <person name="Wang J."/>
        </authorList>
    </citation>
    <scope>NUCLEOTIDE SEQUENCE [LARGE SCALE GENOMIC DNA]</scope>
    <source>
        <strain evidence="3 4">SDU14</strain>
    </source>
</reference>
<feature type="region of interest" description="Disordered" evidence="1">
    <location>
        <begin position="139"/>
        <end position="176"/>
    </location>
</feature>
<dbReference type="InterPro" id="IPR036628">
    <property type="entry name" value="Clp_N_dom_sf"/>
</dbReference>
<dbReference type="SUPFAM" id="SSF54106">
    <property type="entry name" value="LysM domain"/>
    <property type="match status" value="1"/>
</dbReference>
<comment type="caution">
    <text evidence="3">The sequence shown here is derived from an EMBL/GenBank/DDBJ whole genome shotgun (WGS) entry which is preliminary data.</text>
</comment>
<feature type="domain" description="LysM" evidence="2">
    <location>
        <begin position="180"/>
        <end position="224"/>
    </location>
</feature>
<dbReference type="EMBL" id="JAGTJJ010000014">
    <property type="protein sequence ID" value="MDC3983490.1"/>
    <property type="molecule type" value="Genomic_DNA"/>
</dbReference>
<dbReference type="PROSITE" id="PS51782">
    <property type="entry name" value="LYSM"/>
    <property type="match status" value="1"/>
</dbReference>
<dbReference type="Pfam" id="PF02861">
    <property type="entry name" value="Clp_N"/>
    <property type="match status" value="1"/>
</dbReference>